<organism evidence="2 3">
    <name type="scientific">Neorhizobium galegae bv. officinalis</name>
    <dbReference type="NCBI Taxonomy" id="323656"/>
    <lineage>
        <taxon>Bacteria</taxon>
        <taxon>Pseudomonadati</taxon>
        <taxon>Pseudomonadota</taxon>
        <taxon>Alphaproteobacteria</taxon>
        <taxon>Hyphomicrobiales</taxon>
        <taxon>Rhizobiaceae</taxon>
        <taxon>Rhizobium/Agrobacterium group</taxon>
        <taxon>Neorhizobium</taxon>
    </lineage>
</organism>
<protein>
    <submittedName>
        <fullName evidence="2">Uncharacterized protein</fullName>
    </submittedName>
</protein>
<dbReference type="EMBL" id="CCRH01000013">
    <property type="protein sequence ID" value="CDZ38401.1"/>
    <property type="molecule type" value="Genomic_DNA"/>
</dbReference>
<accession>A0A0T7FTR2</accession>
<evidence type="ECO:0000256" key="1">
    <source>
        <dbReference type="SAM" id="Phobius"/>
    </source>
</evidence>
<keyword evidence="1" id="KW-0812">Transmembrane</keyword>
<feature type="transmembrane region" description="Helical" evidence="1">
    <location>
        <begin position="40"/>
        <end position="59"/>
    </location>
</feature>
<evidence type="ECO:0000313" key="3">
    <source>
        <dbReference type="Proteomes" id="UP000046176"/>
    </source>
</evidence>
<sequence>MEGLANLSDLNPAEIEQTKLLASYITWRGYPEETGMTAEWLFVSFGMPAIIGIVAYTAYRLHEWDLDRKHKPRQPGE</sequence>
<reference evidence="2 3" key="1">
    <citation type="submission" date="2014-08" db="EMBL/GenBank/DDBJ databases">
        <authorList>
            <person name="Chen Y.-H."/>
        </authorList>
    </citation>
    <scope>NUCLEOTIDE SEQUENCE [LARGE SCALE GENOMIC DNA]</scope>
</reference>
<dbReference type="AlphaFoldDB" id="A0A0T7FTR2"/>
<gene>
    <name evidence="2" type="ORF">NGAL_HAMBI1145_43430</name>
</gene>
<proteinExistence type="predicted"/>
<dbReference type="Proteomes" id="UP000046176">
    <property type="component" value="Unassembled WGS sequence"/>
</dbReference>
<keyword evidence="1" id="KW-1133">Transmembrane helix</keyword>
<evidence type="ECO:0000313" key="2">
    <source>
        <dbReference type="EMBL" id="CDZ38401.1"/>
    </source>
</evidence>
<keyword evidence="1" id="KW-0472">Membrane</keyword>
<name>A0A0T7FTR2_NEOGA</name>